<sequence length="131" mass="14895">MISKPKQVRVVRTDLNTGQTECLCECACEVAGGNQLFYTETGPDRCPVRVEIQSQSITIQRQGEAVTTMFLVLHQRSVSRIQTEFGVFEIGNLTTLLEQTEDCWRVAYEIGEPGQPSDRFQIEWFFKEAEA</sequence>
<reference evidence="1 2" key="1">
    <citation type="submission" date="2018-08" db="EMBL/GenBank/DDBJ databases">
        <title>A genome reference for cultivated species of the human gut microbiota.</title>
        <authorList>
            <person name="Zou Y."/>
            <person name="Xue W."/>
            <person name="Luo G."/>
        </authorList>
    </citation>
    <scope>NUCLEOTIDE SEQUENCE [LARGE SCALE GENOMIC DNA]</scope>
    <source>
        <strain evidence="1 2">AF24-29</strain>
    </source>
</reference>
<dbReference type="EMBL" id="QRUP01000010">
    <property type="protein sequence ID" value="RGR74040.1"/>
    <property type="molecule type" value="Genomic_DNA"/>
</dbReference>
<accession>A0A412G0T4</accession>
<dbReference type="Pfam" id="PF09148">
    <property type="entry name" value="DUF1934"/>
    <property type="match status" value="1"/>
</dbReference>
<dbReference type="AlphaFoldDB" id="A0A412G0T4"/>
<dbReference type="Gene3D" id="2.40.128.20">
    <property type="match status" value="1"/>
</dbReference>
<organism evidence="1 2">
    <name type="scientific">Holdemania filiformis</name>
    <dbReference type="NCBI Taxonomy" id="61171"/>
    <lineage>
        <taxon>Bacteria</taxon>
        <taxon>Bacillati</taxon>
        <taxon>Bacillota</taxon>
        <taxon>Erysipelotrichia</taxon>
        <taxon>Erysipelotrichales</taxon>
        <taxon>Erysipelotrichaceae</taxon>
        <taxon>Holdemania</taxon>
    </lineage>
</organism>
<name>A0A412G0T4_9FIRM</name>
<dbReference type="RefSeq" id="WP_006058395.1">
    <property type="nucleotide sequence ID" value="NZ_CABJCV010000010.1"/>
</dbReference>
<dbReference type="GeneID" id="83015638"/>
<dbReference type="InterPro" id="IPR015231">
    <property type="entry name" value="DUF1934"/>
</dbReference>
<dbReference type="InterPro" id="IPR012674">
    <property type="entry name" value="Calycin"/>
</dbReference>
<evidence type="ECO:0000313" key="2">
    <source>
        <dbReference type="Proteomes" id="UP000284178"/>
    </source>
</evidence>
<dbReference type="Proteomes" id="UP000284178">
    <property type="component" value="Unassembled WGS sequence"/>
</dbReference>
<proteinExistence type="predicted"/>
<protein>
    <submittedName>
        <fullName evidence="1">DUF1934 domain-containing protein</fullName>
    </submittedName>
</protein>
<gene>
    <name evidence="1" type="ORF">DWY25_09510</name>
</gene>
<evidence type="ECO:0000313" key="1">
    <source>
        <dbReference type="EMBL" id="RGR74040.1"/>
    </source>
</evidence>
<comment type="caution">
    <text evidence="1">The sequence shown here is derived from an EMBL/GenBank/DDBJ whole genome shotgun (WGS) entry which is preliminary data.</text>
</comment>
<keyword evidence="2" id="KW-1185">Reference proteome</keyword>
<dbReference type="SUPFAM" id="SSF50814">
    <property type="entry name" value="Lipocalins"/>
    <property type="match status" value="1"/>
</dbReference>